<dbReference type="InterPro" id="IPR046092">
    <property type="entry name" value="DUF6110"/>
</dbReference>
<evidence type="ECO:0000313" key="1">
    <source>
        <dbReference type="EMBL" id="QQA00664.1"/>
    </source>
</evidence>
<proteinExistence type="predicted"/>
<dbReference type="KEGG" id="tper:IWA51_10435"/>
<name>A0A7T3RCJ8_9SPIR</name>
<evidence type="ECO:0000313" key="2">
    <source>
        <dbReference type="Proteomes" id="UP000595224"/>
    </source>
</evidence>
<organism evidence="1 2">
    <name type="scientific">Treponema peruense</name>
    <dbReference type="NCBI Taxonomy" id="2787628"/>
    <lineage>
        <taxon>Bacteria</taxon>
        <taxon>Pseudomonadati</taxon>
        <taxon>Spirochaetota</taxon>
        <taxon>Spirochaetia</taxon>
        <taxon>Spirochaetales</taxon>
        <taxon>Treponemataceae</taxon>
        <taxon>Treponema</taxon>
    </lineage>
</organism>
<gene>
    <name evidence="1" type="ORF">IWA51_10435</name>
</gene>
<protein>
    <submittedName>
        <fullName evidence="1">Uncharacterized protein</fullName>
    </submittedName>
</protein>
<keyword evidence="2" id="KW-1185">Reference proteome</keyword>
<dbReference type="Pfam" id="PF19605">
    <property type="entry name" value="DUF6110"/>
    <property type="match status" value="1"/>
</dbReference>
<dbReference type="EMBL" id="CP064936">
    <property type="protein sequence ID" value="QQA00664.1"/>
    <property type="molecule type" value="Genomic_DNA"/>
</dbReference>
<accession>A0A7T3RCJ8</accession>
<dbReference type="AlphaFoldDB" id="A0A7T3RCJ8"/>
<reference evidence="1 2" key="1">
    <citation type="submission" date="2020-11" db="EMBL/GenBank/DDBJ databases">
        <title>Treponema Peruensis nv. sp., first commensal Treponema isolated from human feces.</title>
        <authorList>
            <person name="Belkhou C."/>
            <person name="Raes J."/>
        </authorList>
    </citation>
    <scope>NUCLEOTIDE SEQUENCE [LARGE SCALE GENOMIC DNA]</scope>
    <source>
        <strain evidence="1 2">RCC2812</strain>
    </source>
</reference>
<dbReference type="Proteomes" id="UP000595224">
    <property type="component" value="Chromosome"/>
</dbReference>
<dbReference type="RefSeq" id="WP_198442373.1">
    <property type="nucleotide sequence ID" value="NZ_CBCSHE010000008.1"/>
</dbReference>
<sequence>MTKLGAFAIGVAVGGVTLALVKTAGFKKVCSKVISAGMQLKDEAASFVETVKEDAEDIKAEAAYNKNASKANA</sequence>